<gene>
    <name evidence="3" type="ORF">QNH39_10975</name>
</gene>
<protein>
    <submittedName>
        <fullName evidence="3">Uncharacterized protein</fullName>
    </submittedName>
</protein>
<feature type="chain" id="PRO_5041667221" evidence="2">
    <location>
        <begin position="21"/>
        <end position="189"/>
    </location>
</feature>
<name>A0AA95SD18_9BACI</name>
<evidence type="ECO:0000256" key="2">
    <source>
        <dbReference type="SAM" id="SignalP"/>
    </source>
</evidence>
<evidence type="ECO:0000313" key="4">
    <source>
        <dbReference type="Proteomes" id="UP001178288"/>
    </source>
</evidence>
<feature type="region of interest" description="Disordered" evidence="1">
    <location>
        <begin position="23"/>
        <end position="52"/>
    </location>
</feature>
<accession>A0AA95SD18</accession>
<feature type="signal peptide" evidence="2">
    <location>
        <begin position="1"/>
        <end position="20"/>
    </location>
</feature>
<dbReference type="AlphaFoldDB" id="A0AA95SD18"/>
<dbReference type="KEGG" id="nnv:QNH39_10975"/>
<keyword evidence="2" id="KW-0732">Signal</keyword>
<reference evidence="3" key="1">
    <citation type="submission" date="2023-05" db="EMBL/GenBank/DDBJ databases">
        <title>Comparative genomics of Bacillaceae isolates and their secondary metabolite potential.</title>
        <authorList>
            <person name="Song L."/>
            <person name="Nielsen L.J."/>
            <person name="Mohite O."/>
            <person name="Xu X."/>
            <person name="Weber T."/>
            <person name="Kovacs A.T."/>
        </authorList>
    </citation>
    <scope>NUCLEOTIDE SEQUENCE</scope>
    <source>
        <strain evidence="3">XLM17</strain>
    </source>
</reference>
<keyword evidence="4" id="KW-1185">Reference proteome</keyword>
<proteinExistence type="predicted"/>
<dbReference type="Proteomes" id="UP001178288">
    <property type="component" value="Chromosome"/>
</dbReference>
<organism evidence="3 4">
    <name type="scientific">Neobacillus novalis</name>
    <dbReference type="NCBI Taxonomy" id="220687"/>
    <lineage>
        <taxon>Bacteria</taxon>
        <taxon>Bacillati</taxon>
        <taxon>Bacillota</taxon>
        <taxon>Bacilli</taxon>
        <taxon>Bacillales</taxon>
        <taxon>Bacillaceae</taxon>
        <taxon>Neobacillus</taxon>
    </lineage>
</organism>
<dbReference type="RefSeq" id="WP_066085953.1">
    <property type="nucleotide sequence ID" value="NZ_CP126114.1"/>
</dbReference>
<evidence type="ECO:0000313" key="3">
    <source>
        <dbReference type="EMBL" id="WHY88319.1"/>
    </source>
</evidence>
<evidence type="ECO:0000256" key="1">
    <source>
        <dbReference type="SAM" id="MobiDB-lite"/>
    </source>
</evidence>
<feature type="compositionally biased region" description="Basic and acidic residues" evidence="1">
    <location>
        <begin position="27"/>
        <end position="46"/>
    </location>
</feature>
<dbReference type="EMBL" id="CP126114">
    <property type="protein sequence ID" value="WHY88319.1"/>
    <property type="molecule type" value="Genomic_DNA"/>
</dbReference>
<sequence>MKLKMLCLALGLVLTIPSLAAANGKVPDTKGEQRENAPCDCQEGKEHHHHHMHRDWHAHMAEKEQKLLTWVNQYTPDKKAEWTKVLAEKKTLRNEWMNPENAEKREQWKKEKMAKMEELKKQFDEGKLTKEEFIKQAHGKKHLGHWQTFHELRLAVEKKDDKRAAVLLNQLLDQAKQHNQRMKEMLKQE</sequence>